<reference evidence="7 8" key="1">
    <citation type="journal article" date="2016" name="Nat. Commun.">
        <title>Thousands of microbial genomes shed light on interconnected biogeochemical processes in an aquifer system.</title>
        <authorList>
            <person name="Anantharaman K."/>
            <person name="Brown C.T."/>
            <person name="Hug L.A."/>
            <person name="Sharon I."/>
            <person name="Castelle C.J."/>
            <person name="Probst A.J."/>
            <person name="Thomas B.C."/>
            <person name="Singh A."/>
            <person name="Wilkins M.J."/>
            <person name="Karaoz U."/>
            <person name="Brodie E.L."/>
            <person name="Williams K.H."/>
            <person name="Hubbard S.S."/>
            <person name="Banfield J.F."/>
        </authorList>
    </citation>
    <scope>NUCLEOTIDE SEQUENCE [LARGE SCALE GENOMIC DNA]</scope>
</reference>
<evidence type="ECO:0000256" key="3">
    <source>
        <dbReference type="ARBA" id="ARBA00022781"/>
    </source>
</evidence>
<sequence length="124" mass="14301">MTSISPLLYAKAFRKALGADNVLEEELVRNLSRALLRRGQSALWPRVARLVSEELVHHHKGRWVMLETARSLTDAQRKKIEGVFSKKDYIEERIRPDLIAGMRIIIDGEHEFNGSLKRKLDIIL</sequence>
<gene>
    <name evidence="7" type="ORF">A3J54_01890</name>
</gene>
<dbReference type="GO" id="GO:0016020">
    <property type="term" value="C:membrane"/>
    <property type="evidence" value="ECO:0007669"/>
    <property type="project" value="UniProtKB-SubCell"/>
</dbReference>
<dbReference type="Proteomes" id="UP000176576">
    <property type="component" value="Unassembled WGS sequence"/>
</dbReference>
<name>A0A1G2G9Z4_9BACT</name>
<evidence type="ECO:0000313" key="8">
    <source>
        <dbReference type="Proteomes" id="UP000176576"/>
    </source>
</evidence>
<evidence type="ECO:0000256" key="2">
    <source>
        <dbReference type="ARBA" id="ARBA00022448"/>
    </source>
</evidence>
<protein>
    <submittedName>
        <fullName evidence="7">Uncharacterized protein</fullName>
    </submittedName>
</protein>
<proteinExistence type="predicted"/>
<dbReference type="AlphaFoldDB" id="A0A1G2G9Z4"/>
<evidence type="ECO:0000256" key="6">
    <source>
        <dbReference type="ARBA" id="ARBA00023310"/>
    </source>
</evidence>
<dbReference type="STRING" id="1802117.A3J54_01890"/>
<comment type="subcellular location">
    <subcellularLocation>
        <location evidence="1">Membrane</location>
    </subcellularLocation>
</comment>
<keyword evidence="2" id="KW-0813">Transport</keyword>
<evidence type="ECO:0000256" key="1">
    <source>
        <dbReference type="ARBA" id="ARBA00004370"/>
    </source>
</evidence>
<evidence type="ECO:0000313" key="7">
    <source>
        <dbReference type="EMBL" id="OGZ46942.1"/>
    </source>
</evidence>
<dbReference type="GO" id="GO:0046933">
    <property type="term" value="F:proton-transporting ATP synthase activity, rotational mechanism"/>
    <property type="evidence" value="ECO:0007669"/>
    <property type="project" value="InterPro"/>
</dbReference>
<keyword evidence="6" id="KW-0066">ATP synthesis</keyword>
<organism evidence="7 8">
    <name type="scientific">Candidatus Ryanbacteria bacterium RIFCSPHIGHO2_02_FULL_45_13b</name>
    <dbReference type="NCBI Taxonomy" id="1802117"/>
    <lineage>
        <taxon>Bacteria</taxon>
        <taxon>Candidatus Ryaniibacteriota</taxon>
    </lineage>
</organism>
<evidence type="ECO:0000256" key="4">
    <source>
        <dbReference type="ARBA" id="ARBA00023065"/>
    </source>
</evidence>
<dbReference type="Pfam" id="PF00213">
    <property type="entry name" value="OSCP"/>
    <property type="match status" value="1"/>
</dbReference>
<evidence type="ECO:0000256" key="5">
    <source>
        <dbReference type="ARBA" id="ARBA00023136"/>
    </source>
</evidence>
<keyword evidence="4" id="KW-0406">Ion transport</keyword>
<keyword evidence="5" id="KW-0472">Membrane</keyword>
<comment type="caution">
    <text evidence="7">The sequence shown here is derived from an EMBL/GenBank/DDBJ whole genome shotgun (WGS) entry which is preliminary data.</text>
</comment>
<keyword evidence="3" id="KW-0375">Hydrogen ion transport</keyword>
<accession>A0A1G2G9Z4</accession>
<dbReference type="InterPro" id="IPR000711">
    <property type="entry name" value="ATPase_OSCP/dsu"/>
</dbReference>
<dbReference type="EMBL" id="MHNN01000004">
    <property type="protein sequence ID" value="OGZ46942.1"/>
    <property type="molecule type" value="Genomic_DNA"/>
</dbReference>